<proteinExistence type="predicted"/>
<protein>
    <submittedName>
        <fullName evidence="1">Uncharacterized protein</fullName>
    </submittedName>
</protein>
<reference evidence="1 2" key="1">
    <citation type="submission" date="2018-02" db="EMBL/GenBank/DDBJ databases">
        <title>Genomic Encyclopedia of Archaeal and Bacterial Type Strains, Phase II (KMG-II): from individual species to whole genera.</title>
        <authorList>
            <person name="Goeker M."/>
        </authorList>
    </citation>
    <scope>NUCLEOTIDE SEQUENCE [LARGE SCALE GENOMIC DNA]</scope>
    <source>
        <strain evidence="1 2">DSM 3808</strain>
    </source>
</reference>
<dbReference type="RefSeq" id="WP_104436709.1">
    <property type="nucleotide sequence ID" value="NZ_PTJA01000004.1"/>
</dbReference>
<accession>A0A2S6HUW3</accession>
<evidence type="ECO:0000313" key="2">
    <source>
        <dbReference type="Proteomes" id="UP000237749"/>
    </source>
</evidence>
<name>A0A2S6HUW3_9FIRM</name>
<dbReference type="Proteomes" id="UP000237749">
    <property type="component" value="Unassembled WGS sequence"/>
</dbReference>
<evidence type="ECO:0000313" key="1">
    <source>
        <dbReference type="EMBL" id="PPK81629.1"/>
    </source>
</evidence>
<comment type="caution">
    <text evidence="1">The sequence shown here is derived from an EMBL/GenBank/DDBJ whole genome shotgun (WGS) entry which is preliminary data.</text>
</comment>
<organism evidence="1 2">
    <name type="scientific">Lacrimispora xylanisolvens</name>
    <dbReference type="NCBI Taxonomy" id="384636"/>
    <lineage>
        <taxon>Bacteria</taxon>
        <taxon>Bacillati</taxon>
        <taxon>Bacillota</taxon>
        <taxon>Clostridia</taxon>
        <taxon>Lachnospirales</taxon>
        <taxon>Lachnospiraceae</taxon>
        <taxon>Lacrimispora</taxon>
    </lineage>
</organism>
<dbReference type="AlphaFoldDB" id="A0A2S6HUW3"/>
<keyword evidence="2" id="KW-1185">Reference proteome</keyword>
<dbReference type="EMBL" id="PTJA01000004">
    <property type="protein sequence ID" value="PPK81629.1"/>
    <property type="molecule type" value="Genomic_DNA"/>
</dbReference>
<sequence>MGRGEYYDNKDRGHTITSRIVNKYSINMTPFKTIRLYYKTDYYLNSNGLDALGYGCAILSNDNKHSVLKSIDNLYAGFLVDTVTDIDISNINTQAFFSIGFACVSRTTQGGSVYISKIEFLT</sequence>
<gene>
    <name evidence="1" type="ORF">BXY41_104432</name>
</gene>